<dbReference type="CDD" id="cd03801">
    <property type="entry name" value="GT4_PimA-like"/>
    <property type="match status" value="1"/>
</dbReference>
<gene>
    <name evidence="3" type="ORF">SAMN05444370_10593</name>
</gene>
<keyword evidence="4" id="KW-1185">Reference proteome</keyword>
<evidence type="ECO:0000256" key="1">
    <source>
        <dbReference type="ARBA" id="ARBA00022679"/>
    </source>
</evidence>
<proteinExistence type="predicted"/>
<organism evidence="3 4">
    <name type="scientific">Rubrimonas cliftonensis</name>
    <dbReference type="NCBI Taxonomy" id="89524"/>
    <lineage>
        <taxon>Bacteria</taxon>
        <taxon>Pseudomonadati</taxon>
        <taxon>Pseudomonadota</taxon>
        <taxon>Alphaproteobacteria</taxon>
        <taxon>Rhodobacterales</taxon>
        <taxon>Paracoccaceae</taxon>
        <taxon>Rubrimonas</taxon>
    </lineage>
</organism>
<dbReference type="AlphaFoldDB" id="A0A1H4B9Q9"/>
<dbReference type="Proteomes" id="UP000198703">
    <property type="component" value="Unassembled WGS sequence"/>
</dbReference>
<protein>
    <submittedName>
        <fullName evidence="3">Glycosyltransferase involved in cell wall bisynthesis</fullName>
    </submittedName>
</protein>
<dbReference type="OrthoDB" id="9790710at2"/>
<dbReference type="PANTHER" id="PTHR46401:SF2">
    <property type="entry name" value="GLYCOSYLTRANSFERASE WBBK-RELATED"/>
    <property type="match status" value="1"/>
</dbReference>
<dbReference type="Pfam" id="PF00534">
    <property type="entry name" value="Glycos_transf_1"/>
    <property type="match status" value="1"/>
</dbReference>
<dbReference type="EMBL" id="FNQM01000005">
    <property type="protein sequence ID" value="SEA44857.1"/>
    <property type="molecule type" value="Genomic_DNA"/>
</dbReference>
<sequence>MALSAAFAVPGDIDAPTGGYAYARALLAAAPSVGLALDLLPLPGGFPLASPDAVAGALAALAAAPADRPLLIDGLAYGALPAGGLAAVRAPIVALTHHPLCLETGLAPSTADRLRGSEAAALALAFRVVTTSAATARDVIELFGVPAERVSTATPGLTIPAEPARGDAAPPVILTVASLTPRKGHDALLDALALLGARPWRARWCGARGMAPDWERSLAAKAQALGLAPRIAIEGAMAPETLADAYAGATIFCLPSRHEGYGMVFAEAMAAGLPVAAADIPAAREVVGPAGVLTPVDDAEALAGALAGLLDDGAERRRLAAAARARAARFPGWEETARVVAGALSAALAEARGGPHAGRLDAGRGERAP</sequence>
<feature type="domain" description="Glycosyl transferase family 1" evidence="2">
    <location>
        <begin position="170"/>
        <end position="325"/>
    </location>
</feature>
<reference evidence="3 4" key="1">
    <citation type="submission" date="2016-10" db="EMBL/GenBank/DDBJ databases">
        <authorList>
            <person name="de Groot N.N."/>
        </authorList>
    </citation>
    <scope>NUCLEOTIDE SEQUENCE [LARGE SCALE GENOMIC DNA]</scope>
    <source>
        <strain evidence="3 4">DSM 15345</strain>
    </source>
</reference>
<evidence type="ECO:0000313" key="3">
    <source>
        <dbReference type="EMBL" id="SEA44857.1"/>
    </source>
</evidence>
<evidence type="ECO:0000313" key="4">
    <source>
        <dbReference type="Proteomes" id="UP000198703"/>
    </source>
</evidence>
<dbReference type="InterPro" id="IPR001296">
    <property type="entry name" value="Glyco_trans_1"/>
</dbReference>
<dbReference type="Gene3D" id="3.40.50.2000">
    <property type="entry name" value="Glycogen Phosphorylase B"/>
    <property type="match status" value="2"/>
</dbReference>
<dbReference type="GO" id="GO:0016757">
    <property type="term" value="F:glycosyltransferase activity"/>
    <property type="evidence" value="ECO:0007669"/>
    <property type="project" value="TreeGrafter"/>
</dbReference>
<keyword evidence="1 3" id="KW-0808">Transferase</keyword>
<dbReference type="RefSeq" id="WP_093252947.1">
    <property type="nucleotide sequence ID" value="NZ_FNQM01000005.1"/>
</dbReference>
<name>A0A1H4B9Q9_9RHOB</name>
<dbReference type="GO" id="GO:0009103">
    <property type="term" value="P:lipopolysaccharide biosynthetic process"/>
    <property type="evidence" value="ECO:0007669"/>
    <property type="project" value="TreeGrafter"/>
</dbReference>
<evidence type="ECO:0000259" key="2">
    <source>
        <dbReference type="Pfam" id="PF00534"/>
    </source>
</evidence>
<dbReference type="SUPFAM" id="SSF53756">
    <property type="entry name" value="UDP-Glycosyltransferase/glycogen phosphorylase"/>
    <property type="match status" value="1"/>
</dbReference>
<dbReference type="STRING" id="89524.SAMN05444370_10593"/>
<dbReference type="PANTHER" id="PTHR46401">
    <property type="entry name" value="GLYCOSYLTRANSFERASE WBBK-RELATED"/>
    <property type="match status" value="1"/>
</dbReference>
<accession>A0A1H4B9Q9</accession>